<keyword evidence="11" id="KW-0472">Membrane</keyword>
<evidence type="ECO:0000256" key="5">
    <source>
        <dbReference type="ARBA" id="ARBA00022597"/>
    </source>
</evidence>
<evidence type="ECO:0000313" key="19">
    <source>
        <dbReference type="EMBL" id="MBQ0933713.1"/>
    </source>
</evidence>
<feature type="chain" id="PRO_5045601687" evidence="15">
    <location>
        <begin position="29"/>
        <end position="279"/>
    </location>
</feature>
<evidence type="ECO:0000256" key="7">
    <source>
        <dbReference type="ARBA" id="ARBA00022729"/>
    </source>
</evidence>
<keyword evidence="9" id="KW-0406">Ion transport</keyword>
<dbReference type="PANTHER" id="PTHR33619:SF3">
    <property type="entry name" value="POLYSACCHARIDE EXPORT PROTEIN GFCE-RELATED"/>
    <property type="match status" value="1"/>
</dbReference>
<keyword evidence="4" id="KW-1134">Transmembrane beta strand</keyword>
<evidence type="ECO:0000256" key="13">
    <source>
        <dbReference type="ARBA" id="ARBA00023237"/>
    </source>
</evidence>
<comment type="similarity">
    <text evidence="2">Belongs to the BexD/CtrA/VexA family.</text>
</comment>
<evidence type="ECO:0000256" key="14">
    <source>
        <dbReference type="ARBA" id="ARBA00023288"/>
    </source>
</evidence>
<evidence type="ECO:0000256" key="12">
    <source>
        <dbReference type="ARBA" id="ARBA00023139"/>
    </source>
</evidence>
<evidence type="ECO:0000256" key="11">
    <source>
        <dbReference type="ARBA" id="ARBA00023136"/>
    </source>
</evidence>
<keyword evidence="5" id="KW-0762">Sugar transport</keyword>
<evidence type="ECO:0000256" key="4">
    <source>
        <dbReference type="ARBA" id="ARBA00022452"/>
    </source>
</evidence>
<reference evidence="19 20" key="1">
    <citation type="submission" date="2021-04" db="EMBL/GenBank/DDBJ databases">
        <title>The genome sequence of type strain Ideonella paludis KCTC 32238.</title>
        <authorList>
            <person name="Liu Y."/>
        </authorList>
    </citation>
    <scope>NUCLEOTIDE SEQUENCE [LARGE SCALE GENOMIC DNA]</scope>
    <source>
        <strain evidence="19 20">KCTC 32238</strain>
    </source>
</reference>
<feature type="domain" description="Soluble ligand binding" evidence="17">
    <location>
        <begin position="204"/>
        <end position="255"/>
    </location>
</feature>
<evidence type="ECO:0000256" key="10">
    <source>
        <dbReference type="ARBA" id="ARBA00023114"/>
    </source>
</evidence>
<dbReference type="InterPro" id="IPR054765">
    <property type="entry name" value="SLBB_dom"/>
</dbReference>
<dbReference type="Proteomes" id="UP000672097">
    <property type="component" value="Unassembled WGS sequence"/>
</dbReference>
<dbReference type="InterPro" id="IPR003715">
    <property type="entry name" value="Poly_export_N"/>
</dbReference>
<comment type="subcellular location">
    <subcellularLocation>
        <location evidence="1">Cell outer membrane</location>
        <topology evidence="1">Multi-pass membrane protein</topology>
    </subcellularLocation>
</comment>
<evidence type="ECO:0000256" key="8">
    <source>
        <dbReference type="ARBA" id="ARBA00023047"/>
    </source>
</evidence>
<dbReference type="Pfam" id="PF10531">
    <property type="entry name" value="SLBB"/>
    <property type="match status" value="1"/>
</dbReference>
<evidence type="ECO:0000256" key="6">
    <source>
        <dbReference type="ARBA" id="ARBA00022692"/>
    </source>
</evidence>
<organism evidence="19 20">
    <name type="scientific">Ideonella paludis</name>
    <dbReference type="NCBI Taxonomy" id="1233411"/>
    <lineage>
        <taxon>Bacteria</taxon>
        <taxon>Pseudomonadati</taxon>
        <taxon>Pseudomonadota</taxon>
        <taxon>Betaproteobacteria</taxon>
        <taxon>Burkholderiales</taxon>
        <taxon>Sphaerotilaceae</taxon>
        <taxon>Ideonella</taxon>
    </lineage>
</organism>
<dbReference type="InterPro" id="IPR019554">
    <property type="entry name" value="Soluble_ligand-bd"/>
</dbReference>
<dbReference type="NCBIfam" id="TIGR03028">
    <property type="entry name" value="EpsE"/>
    <property type="match status" value="1"/>
</dbReference>
<keyword evidence="3" id="KW-0813">Transport</keyword>
<evidence type="ECO:0000259" key="16">
    <source>
        <dbReference type="Pfam" id="PF02563"/>
    </source>
</evidence>
<keyword evidence="14" id="KW-0449">Lipoprotein</keyword>
<dbReference type="InterPro" id="IPR049712">
    <property type="entry name" value="Poly_export"/>
</dbReference>
<proteinExistence type="inferred from homology"/>
<keyword evidence="6" id="KW-0812">Transmembrane</keyword>
<protein>
    <submittedName>
        <fullName evidence="19">Polysaccharide export protein EpsE</fullName>
    </submittedName>
</protein>
<dbReference type="Pfam" id="PF22461">
    <property type="entry name" value="SLBB_2"/>
    <property type="match status" value="1"/>
</dbReference>
<dbReference type="Pfam" id="PF02563">
    <property type="entry name" value="Poly_export"/>
    <property type="match status" value="1"/>
</dbReference>
<dbReference type="InterPro" id="IPR017478">
    <property type="entry name" value="Polysacc_export_EpsE"/>
</dbReference>
<dbReference type="Gene3D" id="3.10.560.10">
    <property type="entry name" value="Outer membrane lipoprotein wza domain like"/>
    <property type="match status" value="2"/>
</dbReference>
<keyword evidence="13" id="KW-0998">Cell outer membrane</keyword>
<keyword evidence="10" id="KW-0626">Porin</keyword>
<keyword evidence="7 15" id="KW-0732">Signal</keyword>
<evidence type="ECO:0000256" key="3">
    <source>
        <dbReference type="ARBA" id="ARBA00022448"/>
    </source>
</evidence>
<name>A0ABS5DRE2_9BURK</name>
<evidence type="ECO:0000256" key="1">
    <source>
        <dbReference type="ARBA" id="ARBA00004571"/>
    </source>
</evidence>
<keyword evidence="12" id="KW-0564">Palmitate</keyword>
<evidence type="ECO:0000256" key="15">
    <source>
        <dbReference type="SAM" id="SignalP"/>
    </source>
</evidence>
<comment type="caution">
    <text evidence="19">The sequence shown here is derived from an EMBL/GenBank/DDBJ whole genome shotgun (WGS) entry which is preliminary data.</text>
</comment>
<keyword evidence="20" id="KW-1185">Reference proteome</keyword>
<evidence type="ECO:0000256" key="2">
    <source>
        <dbReference type="ARBA" id="ARBA00009450"/>
    </source>
</evidence>
<evidence type="ECO:0000256" key="9">
    <source>
        <dbReference type="ARBA" id="ARBA00023065"/>
    </source>
</evidence>
<feature type="signal peptide" evidence="15">
    <location>
        <begin position="1"/>
        <end position="28"/>
    </location>
</feature>
<evidence type="ECO:0000259" key="18">
    <source>
        <dbReference type="Pfam" id="PF22461"/>
    </source>
</evidence>
<gene>
    <name evidence="19" type="primary">epsE</name>
    <name evidence="19" type="ORF">KAK11_00125</name>
</gene>
<feature type="domain" description="SLBB" evidence="18">
    <location>
        <begin position="118"/>
        <end position="199"/>
    </location>
</feature>
<feature type="domain" description="Polysaccharide export protein N-terminal" evidence="16">
    <location>
        <begin position="35"/>
        <end position="111"/>
    </location>
</feature>
<keyword evidence="8" id="KW-0625">Polysaccharide transport</keyword>
<evidence type="ECO:0000259" key="17">
    <source>
        <dbReference type="Pfam" id="PF10531"/>
    </source>
</evidence>
<evidence type="ECO:0000313" key="20">
    <source>
        <dbReference type="Proteomes" id="UP000672097"/>
    </source>
</evidence>
<accession>A0ABS5DRE2</accession>
<sequence>MLTMNKFFLASLLSAPLLVCAPLHSAQAMTPTTEAAQAEYRLGGGDVIRISVYQSQDLSLETRLSETGVISFPLVGALMLGGKTVGEAEQVIAAALKKGEFVKNPQVNVVLMQARGSQVSVLGQVNRPGRFALENGGTKLSDVLAQAGGVVANQASDEVVVVGTRDGQAFRKVIDLPEVLDGRRRYDDIVLQGGDVIYVERAPVVYIYGEVQRPGQLRLDRGMTLLQGLAAGGGLTQRGTDRGIRIHRRNEAGQVEEIQPRMTDTLRAGDVIFVRESLF</sequence>
<dbReference type="EMBL" id="JAGQDG010000001">
    <property type="protein sequence ID" value="MBQ0933713.1"/>
    <property type="molecule type" value="Genomic_DNA"/>
</dbReference>
<dbReference type="PANTHER" id="PTHR33619">
    <property type="entry name" value="POLYSACCHARIDE EXPORT PROTEIN GFCE-RELATED"/>
    <property type="match status" value="1"/>
</dbReference>